<feature type="domain" description="CzcB-like barrel-sandwich hybrid" evidence="5">
    <location>
        <begin position="81"/>
        <end position="227"/>
    </location>
</feature>
<dbReference type="InterPro" id="IPR058647">
    <property type="entry name" value="BSH_CzcB-like"/>
</dbReference>
<dbReference type="NCBIfam" id="TIGR01730">
    <property type="entry name" value="RND_mfp"/>
    <property type="match status" value="1"/>
</dbReference>
<gene>
    <name evidence="6" type="ORF">JI741_27870</name>
</gene>
<keyword evidence="7" id="KW-1185">Reference proteome</keyword>
<sequence>MTKLSSFILTFFVLTLLAGCQSSKPEAAAAPEAETPLADEVELTDPQYASADITWGKIEPRALSGAIVVNGMLDVPPQNLVSISAPLGGFLKSTELLQGRAVKKGEVVAVMESTEYIQLQQDYLDQKSQLDFLEEEFKRQEALSKENVNATKTLQQASSSYRSMLAKVSGLKSKLQLINIDAKRLEETSVIQQTIPLYTPISGFVTEVNANIGMYVAPTHAIFKIVDTRHLHAELTVFEKDVLKLKIGQKVRFVLANESRERTATIHLIGREISEQRTVRVHCHLDNEDTDLLPGMYLTAHVETASHETPSLPDQAIVTFDGKKYIFIAAPGAEQNVHRFKIIEITTGFQEQGFTEVTVPRDFVTGSPVVIKGAYDLLGKMKNSEEEE</sequence>
<dbReference type="Gene3D" id="2.40.420.20">
    <property type="match status" value="1"/>
</dbReference>
<name>A0ABS1L039_9BACT</name>
<dbReference type="Gene3D" id="2.40.50.100">
    <property type="match status" value="1"/>
</dbReference>
<evidence type="ECO:0000259" key="4">
    <source>
        <dbReference type="Pfam" id="PF25954"/>
    </source>
</evidence>
<dbReference type="RefSeq" id="WP_202015278.1">
    <property type="nucleotide sequence ID" value="NZ_JAERRB010000014.1"/>
</dbReference>
<dbReference type="PANTHER" id="PTHR30097">
    <property type="entry name" value="CATION EFFLUX SYSTEM PROTEIN CUSB"/>
    <property type="match status" value="1"/>
</dbReference>
<dbReference type="Pfam" id="PF25954">
    <property type="entry name" value="Beta-barrel_RND_2"/>
    <property type="match status" value="1"/>
</dbReference>
<dbReference type="Gene3D" id="2.40.30.170">
    <property type="match status" value="1"/>
</dbReference>
<dbReference type="EMBL" id="JAERRB010000014">
    <property type="protein sequence ID" value="MBL0745079.1"/>
    <property type="molecule type" value="Genomic_DNA"/>
</dbReference>
<evidence type="ECO:0000256" key="3">
    <source>
        <dbReference type="SAM" id="Coils"/>
    </source>
</evidence>
<keyword evidence="3" id="KW-0175">Coiled coil</keyword>
<feature type="domain" description="CusB-like beta-barrel" evidence="4">
    <location>
        <begin position="234"/>
        <end position="305"/>
    </location>
</feature>
<organism evidence="6 7">
    <name type="scientific">Chryseolinea lacunae</name>
    <dbReference type="NCBI Taxonomy" id="2801331"/>
    <lineage>
        <taxon>Bacteria</taxon>
        <taxon>Pseudomonadati</taxon>
        <taxon>Bacteroidota</taxon>
        <taxon>Cytophagia</taxon>
        <taxon>Cytophagales</taxon>
        <taxon>Fulvivirgaceae</taxon>
        <taxon>Chryseolinea</taxon>
    </lineage>
</organism>
<reference evidence="6 7" key="1">
    <citation type="submission" date="2021-01" db="EMBL/GenBank/DDBJ databases">
        <title>Chryseolinea sp. Jin1 Genome sequencing and assembly.</title>
        <authorList>
            <person name="Kim I."/>
        </authorList>
    </citation>
    <scope>NUCLEOTIDE SEQUENCE [LARGE SCALE GENOMIC DNA]</scope>
    <source>
        <strain evidence="6 7">Jin1</strain>
    </source>
</reference>
<dbReference type="InterPro" id="IPR006143">
    <property type="entry name" value="RND_pump_MFP"/>
</dbReference>
<evidence type="ECO:0000313" key="6">
    <source>
        <dbReference type="EMBL" id="MBL0745079.1"/>
    </source>
</evidence>
<comment type="caution">
    <text evidence="6">The sequence shown here is derived from an EMBL/GenBank/DDBJ whole genome shotgun (WGS) entry which is preliminary data.</text>
</comment>
<comment type="similarity">
    <text evidence="1">Belongs to the membrane fusion protein (MFP) (TC 8.A.1) family.</text>
</comment>
<dbReference type="Pfam" id="PF25973">
    <property type="entry name" value="BSH_CzcB"/>
    <property type="match status" value="1"/>
</dbReference>
<dbReference type="InterPro" id="IPR051909">
    <property type="entry name" value="MFP_Cation_Efflux"/>
</dbReference>
<protein>
    <submittedName>
        <fullName evidence="6">Efflux RND transporter periplasmic adaptor subunit</fullName>
    </submittedName>
</protein>
<feature type="coiled-coil region" evidence="3">
    <location>
        <begin position="116"/>
        <end position="143"/>
    </location>
</feature>
<dbReference type="SUPFAM" id="SSF111369">
    <property type="entry name" value="HlyD-like secretion proteins"/>
    <property type="match status" value="1"/>
</dbReference>
<dbReference type="Gene3D" id="1.10.287.470">
    <property type="entry name" value="Helix hairpin bin"/>
    <property type="match status" value="1"/>
</dbReference>
<dbReference type="Proteomes" id="UP000613030">
    <property type="component" value="Unassembled WGS sequence"/>
</dbReference>
<dbReference type="InterPro" id="IPR058792">
    <property type="entry name" value="Beta-barrel_RND_2"/>
</dbReference>
<evidence type="ECO:0000313" key="7">
    <source>
        <dbReference type="Proteomes" id="UP000613030"/>
    </source>
</evidence>
<proteinExistence type="inferred from homology"/>
<evidence type="ECO:0000259" key="5">
    <source>
        <dbReference type="Pfam" id="PF25973"/>
    </source>
</evidence>
<keyword evidence="2" id="KW-0813">Transport</keyword>
<accession>A0ABS1L039</accession>
<dbReference type="PROSITE" id="PS51257">
    <property type="entry name" value="PROKAR_LIPOPROTEIN"/>
    <property type="match status" value="1"/>
</dbReference>
<evidence type="ECO:0000256" key="2">
    <source>
        <dbReference type="ARBA" id="ARBA00022448"/>
    </source>
</evidence>
<evidence type="ECO:0000256" key="1">
    <source>
        <dbReference type="ARBA" id="ARBA00009477"/>
    </source>
</evidence>
<dbReference type="PANTHER" id="PTHR30097:SF4">
    <property type="entry name" value="SLR6042 PROTEIN"/>
    <property type="match status" value="1"/>
</dbReference>